<comment type="caution">
    <text evidence="2">The sequence shown here is derived from an EMBL/GenBank/DDBJ whole genome shotgun (WGS) entry which is preliminary data.</text>
</comment>
<dbReference type="Proteomes" id="UP001608902">
    <property type="component" value="Unassembled WGS sequence"/>
</dbReference>
<evidence type="ECO:0000313" key="2">
    <source>
        <dbReference type="EMBL" id="MFH4982396.1"/>
    </source>
</evidence>
<dbReference type="EMBL" id="JBGFUD010009184">
    <property type="protein sequence ID" value="MFH4982396.1"/>
    <property type="molecule type" value="Genomic_DNA"/>
</dbReference>
<gene>
    <name evidence="2" type="ORF">AB6A40_009105</name>
</gene>
<protein>
    <submittedName>
        <fullName evidence="2">Uncharacterized protein</fullName>
    </submittedName>
</protein>
<evidence type="ECO:0000256" key="1">
    <source>
        <dbReference type="SAM" id="Coils"/>
    </source>
</evidence>
<organism evidence="2 3">
    <name type="scientific">Gnathostoma spinigerum</name>
    <dbReference type="NCBI Taxonomy" id="75299"/>
    <lineage>
        <taxon>Eukaryota</taxon>
        <taxon>Metazoa</taxon>
        <taxon>Ecdysozoa</taxon>
        <taxon>Nematoda</taxon>
        <taxon>Chromadorea</taxon>
        <taxon>Rhabditida</taxon>
        <taxon>Spirurina</taxon>
        <taxon>Gnathostomatomorpha</taxon>
        <taxon>Gnathostomatoidea</taxon>
        <taxon>Gnathostomatidae</taxon>
        <taxon>Gnathostoma</taxon>
    </lineage>
</organism>
<dbReference type="AlphaFoldDB" id="A0ABD6ESU9"/>
<evidence type="ECO:0000313" key="3">
    <source>
        <dbReference type="Proteomes" id="UP001608902"/>
    </source>
</evidence>
<name>A0ABD6ESU9_9BILA</name>
<reference evidence="2 3" key="1">
    <citation type="submission" date="2024-08" db="EMBL/GenBank/DDBJ databases">
        <title>Gnathostoma spinigerum genome.</title>
        <authorList>
            <person name="Gonzalez-Bertolin B."/>
            <person name="Monzon S."/>
            <person name="Zaballos A."/>
            <person name="Jimenez P."/>
            <person name="Dekumyoy P."/>
            <person name="Varona S."/>
            <person name="Cuesta I."/>
            <person name="Sumanam S."/>
            <person name="Adisakwattana P."/>
            <person name="Gasser R.B."/>
            <person name="Hernandez-Gonzalez A."/>
            <person name="Young N.D."/>
            <person name="Perteguer M.J."/>
        </authorList>
    </citation>
    <scope>NUCLEOTIDE SEQUENCE [LARGE SCALE GENOMIC DNA]</scope>
    <source>
        <strain evidence="2">AL3</strain>
        <tissue evidence="2">Liver</tissue>
    </source>
</reference>
<keyword evidence="3" id="KW-1185">Reference proteome</keyword>
<sequence>MRVPQCDQLMRVERLMRASSAEMMLAFVSGTLRRHFRSSGLAHPPDIGATIPVALRRSSDISADSECNSIMVPLRIPCGVEGTIPRLWAVQRRLAHAVNGVLPDALRVSRLLLDLFCSSKGDRLFFNKVYSDTSIVVSVLRMEGHLSFENQRIQSLLLFPSMPSTVKVAFTFVQCGSSTMLSVSADRLTFPNPELLLIHFKAEVNNFLEQLSLRLLTLSQATFLPFSVPCVNESEETDETVNKSRPTSEVTVNIGEGEEFDVEKCSIEQLRAHISKVQKELDDMKAESYCGPVDNEKKLKELESAMNAMHEKMAKLLGSPSYTVPRKNENDELTSNVVDELLAPYREEMGARTRRFSREFIRLDTPRLQPRRESAPPRANM</sequence>
<proteinExistence type="predicted"/>
<keyword evidence="1" id="KW-0175">Coiled coil</keyword>
<accession>A0ABD6ESU9</accession>
<feature type="coiled-coil region" evidence="1">
    <location>
        <begin position="267"/>
        <end position="319"/>
    </location>
</feature>